<gene>
    <name evidence="2" type="ORF">GCM10007968_03130</name>
</gene>
<reference evidence="2" key="2">
    <citation type="submission" date="2020-09" db="EMBL/GenBank/DDBJ databases">
        <authorList>
            <person name="Sun Q."/>
            <person name="Ohkuma M."/>
        </authorList>
    </citation>
    <scope>NUCLEOTIDE SEQUENCE</scope>
    <source>
        <strain evidence="2">JCM 15325</strain>
    </source>
</reference>
<evidence type="ECO:0000313" key="2">
    <source>
        <dbReference type="EMBL" id="GGL42565.1"/>
    </source>
</evidence>
<sequence>MFSAFLFLSYFLLLFIFFTGASLRLDMFTQITTYALILWTCVVPFWVIVIEERKQEKKKYQSSGKKKQES</sequence>
<accession>A0A917VXR6</accession>
<protein>
    <submittedName>
        <fullName evidence="2">Uncharacterized protein</fullName>
    </submittedName>
</protein>
<name>A0A917VXR6_9BACL</name>
<dbReference type="AlphaFoldDB" id="A0A917VXR6"/>
<dbReference type="RefSeq" id="WP_188801192.1">
    <property type="nucleotide sequence ID" value="NZ_BMOK01000001.1"/>
</dbReference>
<proteinExistence type="predicted"/>
<evidence type="ECO:0000256" key="1">
    <source>
        <dbReference type="SAM" id="Phobius"/>
    </source>
</evidence>
<dbReference type="Proteomes" id="UP000654670">
    <property type="component" value="Unassembled WGS sequence"/>
</dbReference>
<keyword evidence="1" id="KW-0472">Membrane</keyword>
<organism evidence="2 3">
    <name type="scientific">Sporolactobacillus putidus</name>
    <dbReference type="NCBI Taxonomy" id="492735"/>
    <lineage>
        <taxon>Bacteria</taxon>
        <taxon>Bacillati</taxon>
        <taxon>Bacillota</taxon>
        <taxon>Bacilli</taxon>
        <taxon>Bacillales</taxon>
        <taxon>Sporolactobacillaceae</taxon>
        <taxon>Sporolactobacillus</taxon>
    </lineage>
</organism>
<comment type="caution">
    <text evidence="2">The sequence shown here is derived from an EMBL/GenBank/DDBJ whole genome shotgun (WGS) entry which is preliminary data.</text>
</comment>
<evidence type="ECO:0000313" key="3">
    <source>
        <dbReference type="Proteomes" id="UP000654670"/>
    </source>
</evidence>
<reference evidence="2" key="1">
    <citation type="journal article" date="2014" name="Int. J. Syst. Evol. Microbiol.">
        <title>Complete genome sequence of Corynebacterium casei LMG S-19264T (=DSM 44701T), isolated from a smear-ripened cheese.</title>
        <authorList>
            <consortium name="US DOE Joint Genome Institute (JGI-PGF)"/>
            <person name="Walter F."/>
            <person name="Albersmeier A."/>
            <person name="Kalinowski J."/>
            <person name="Ruckert C."/>
        </authorList>
    </citation>
    <scope>NUCLEOTIDE SEQUENCE</scope>
    <source>
        <strain evidence="2">JCM 15325</strain>
    </source>
</reference>
<keyword evidence="1" id="KW-1133">Transmembrane helix</keyword>
<feature type="transmembrane region" description="Helical" evidence="1">
    <location>
        <begin position="31"/>
        <end position="50"/>
    </location>
</feature>
<keyword evidence="1" id="KW-0812">Transmembrane</keyword>
<dbReference type="EMBL" id="BMOK01000001">
    <property type="protein sequence ID" value="GGL42565.1"/>
    <property type="molecule type" value="Genomic_DNA"/>
</dbReference>
<keyword evidence="3" id="KW-1185">Reference proteome</keyword>